<dbReference type="Proteomes" id="UP000829685">
    <property type="component" value="Unassembled WGS sequence"/>
</dbReference>
<feature type="transmembrane region" description="Helical" evidence="2">
    <location>
        <begin position="205"/>
        <end position="230"/>
    </location>
</feature>
<reference evidence="4" key="1">
    <citation type="submission" date="2021-03" db="EMBL/GenBank/DDBJ databases">
        <title>Revisited historic fungal species revealed as producer of novel bioactive compounds through whole genome sequencing and comparative genomics.</title>
        <authorList>
            <person name="Vignolle G.A."/>
            <person name="Hochenegger N."/>
            <person name="Mach R.L."/>
            <person name="Mach-Aigner A.R."/>
            <person name="Javad Rahimi M."/>
            <person name="Salim K.A."/>
            <person name="Chan C.M."/>
            <person name="Lim L.B.L."/>
            <person name="Cai F."/>
            <person name="Druzhinina I.S."/>
            <person name="U'Ren J.M."/>
            <person name="Derntl C."/>
        </authorList>
    </citation>
    <scope>NUCLEOTIDE SEQUENCE</scope>
    <source>
        <strain evidence="4">TUCIM 5799</strain>
    </source>
</reference>
<evidence type="ECO:0000256" key="3">
    <source>
        <dbReference type="SAM" id="SignalP"/>
    </source>
</evidence>
<dbReference type="OrthoDB" id="3630276at2759"/>
<accession>A0A9P9WHA7</accession>
<gene>
    <name evidence="4" type="ORF">JX265_009096</name>
</gene>
<sequence length="284" mass="29830">MRSTVAAAFALLLPSLVAASAAQSECLQSKAKELAVRSQCGDKKFLLKCFQTASDLALENTVQDCLTRAGCTDKAAASEASYLLTLCDGKSDELRRREREEALAARNNVRAVDAVAAATTTTDSASIETGAGAGIAARQTTTAATSSSIGPCSTETITAVTSYYEGKNDYTVQTKTTSVCNAAYFCTRDNDGNDLCMVRQDGMTLSGSIVGIFLAIVLTAIIATVIFLCCRDRKEQKRIRARAEAAAIAKANAIESRRPEASQAARSMSQNNHGPSGGPNPFAG</sequence>
<feature type="region of interest" description="Disordered" evidence="1">
    <location>
        <begin position="254"/>
        <end position="284"/>
    </location>
</feature>
<feature type="chain" id="PRO_5040169980" evidence="3">
    <location>
        <begin position="23"/>
        <end position="284"/>
    </location>
</feature>
<name>A0A9P9WHA7_9PEZI</name>
<feature type="signal peptide" evidence="3">
    <location>
        <begin position="1"/>
        <end position="22"/>
    </location>
</feature>
<evidence type="ECO:0000256" key="1">
    <source>
        <dbReference type="SAM" id="MobiDB-lite"/>
    </source>
</evidence>
<keyword evidence="2" id="KW-1133">Transmembrane helix</keyword>
<evidence type="ECO:0000313" key="5">
    <source>
        <dbReference type="Proteomes" id="UP000829685"/>
    </source>
</evidence>
<keyword evidence="3" id="KW-0732">Signal</keyword>
<dbReference type="EMBL" id="JAFIMR010000026">
    <property type="protein sequence ID" value="KAI1863050.1"/>
    <property type="molecule type" value="Genomic_DNA"/>
</dbReference>
<evidence type="ECO:0000313" key="4">
    <source>
        <dbReference type="EMBL" id="KAI1863050.1"/>
    </source>
</evidence>
<keyword evidence="2" id="KW-0812">Transmembrane</keyword>
<dbReference type="AlphaFoldDB" id="A0A9P9WHA7"/>
<keyword evidence="5" id="KW-1185">Reference proteome</keyword>
<proteinExistence type="predicted"/>
<feature type="compositionally biased region" description="Polar residues" evidence="1">
    <location>
        <begin position="264"/>
        <end position="274"/>
    </location>
</feature>
<keyword evidence="2" id="KW-0472">Membrane</keyword>
<protein>
    <submittedName>
        <fullName evidence="4">Uncharacterized protein</fullName>
    </submittedName>
</protein>
<comment type="caution">
    <text evidence="4">The sequence shown here is derived from an EMBL/GenBank/DDBJ whole genome shotgun (WGS) entry which is preliminary data.</text>
</comment>
<evidence type="ECO:0000256" key="2">
    <source>
        <dbReference type="SAM" id="Phobius"/>
    </source>
</evidence>
<organism evidence="4 5">
    <name type="scientific">Neoarthrinium moseri</name>
    <dbReference type="NCBI Taxonomy" id="1658444"/>
    <lineage>
        <taxon>Eukaryota</taxon>
        <taxon>Fungi</taxon>
        <taxon>Dikarya</taxon>
        <taxon>Ascomycota</taxon>
        <taxon>Pezizomycotina</taxon>
        <taxon>Sordariomycetes</taxon>
        <taxon>Xylariomycetidae</taxon>
        <taxon>Amphisphaeriales</taxon>
        <taxon>Apiosporaceae</taxon>
        <taxon>Neoarthrinium</taxon>
    </lineage>
</organism>